<protein>
    <submittedName>
        <fullName evidence="1">Uncharacterized protein</fullName>
    </submittedName>
</protein>
<dbReference type="RefSeq" id="WP_094663429.1">
    <property type="nucleotide sequence ID" value="NZ_MWWV01000006.1"/>
</dbReference>
<evidence type="ECO:0000313" key="2">
    <source>
        <dbReference type="Proteomes" id="UP000216444"/>
    </source>
</evidence>
<proteinExistence type="predicted"/>
<dbReference type="EMBL" id="MWWV01000006">
    <property type="protein sequence ID" value="OZG57837.1"/>
    <property type="molecule type" value="Genomic_DNA"/>
</dbReference>
<keyword evidence="2" id="KW-1185">Reference proteome</keyword>
<evidence type="ECO:0000313" key="1">
    <source>
        <dbReference type="EMBL" id="OZG57837.1"/>
    </source>
</evidence>
<organism evidence="1 2">
    <name type="scientific">Bifidobacterium tissieri</name>
    <dbReference type="NCBI Taxonomy" id="1630162"/>
    <lineage>
        <taxon>Bacteria</taxon>
        <taxon>Bacillati</taxon>
        <taxon>Actinomycetota</taxon>
        <taxon>Actinomycetes</taxon>
        <taxon>Bifidobacteriales</taxon>
        <taxon>Bifidobacteriaceae</taxon>
        <taxon>Bifidobacterium</taxon>
    </lineage>
</organism>
<comment type="caution">
    <text evidence="1">The sequence shown here is derived from an EMBL/GenBank/DDBJ whole genome shotgun (WGS) entry which is preliminary data.</text>
</comment>
<gene>
    <name evidence="1" type="ORF">BTIS_1078</name>
</gene>
<sequence length="59" mass="6611">MNPLDTPDWLLDLAIQAMQQLHLTNQTPAEACVLGYISGWMTALDWTLDQLQGDHDDDA</sequence>
<name>A0A261FFC7_9BIFI</name>
<dbReference type="Proteomes" id="UP000216444">
    <property type="component" value="Unassembled WGS sequence"/>
</dbReference>
<accession>A0A261FFC7</accession>
<dbReference type="AlphaFoldDB" id="A0A261FFC7"/>
<reference evidence="1 2" key="1">
    <citation type="journal article" date="2017" name="BMC Genomics">
        <title>Comparative genomic and phylogenomic analyses of the Bifidobacteriaceae family.</title>
        <authorList>
            <person name="Lugli G.A."/>
            <person name="Milani C."/>
            <person name="Turroni F."/>
            <person name="Duranti S."/>
            <person name="Mancabelli L."/>
            <person name="Mangifesta M."/>
            <person name="Ferrario C."/>
            <person name="Modesto M."/>
            <person name="Mattarelli P."/>
            <person name="Jiri K."/>
            <person name="van Sinderen D."/>
            <person name="Ventura M."/>
        </authorList>
    </citation>
    <scope>NUCLEOTIDE SEQUENCE [LARGE SCALE GENOMIC DNA]</scope>
    <source>
        <strain evidence="1 2">DSM 100201</strain>
    </source>
</reference>